<evidence type="ECO:0000256" key="1">
    <source>
        <dbReference type="ARBA" id="ARBA00006040"/>
    </source>
</evidence>
<keyword evidence="2 7" id="KW-0645">Protease</keyword>
<dbReference type="CDD" id="cd06456">
    <property type="entry name" value="M3A_DCP"/>
    <property type="match status" value="1"/>
</dbReference>
<dbReference type="Proteomes" id="UP001596045">
    <property type="component" value="Unassembled WGS sequence"/>
</dbReference>
<dbReference type="InterPro" id="IPR024077">
    <property type="entry name" value="Neurolysin/TOP_dom2"/>
</dbReference>
<dbReference type="InterPro" id="IPR024079">
    <property type="entry name" value="MetalloPept_cat_dom_sf"/>
</dbReference>
<evidence type="ECO:0000256" key="5">
    <source>
        <dbReference type="ARBA" id="ARBA00022833"/>
    </source>
</evidence>
<dbReference type="InterPro" id="IPR001567">
    <property type="entry name" value="Pept_M3A_M3B_dom"/>
</dbReference>
<evidence type="ECO:0000259" key="8">
    <source>
        <dbReference type="Pfam" id="PF01432"/>
    </source>
</evidence>
<dbReference type="InterPro" id="IPR034005">
    <property type="entry name" value="M3A_DCP"/>
</dbReference>
<gene>
    <name evidence="9" type="ORF">ACFPM8_07025</name>
</gene>
<sequence>MTDIHANNPLLQDWNTPYGLPPFCQVKAEYFAPAFEVALPAHLAEIDAIAGQSATPDFANTLAAFDASGRLNSRITLLFENLTASETSPALQAAETALAPRLAAHKNAIYLHAGLFARIDALYARRTELDLDPVQLRLLERVHLDFVRAGANLPPQSRARYSTVTERLATLSTEFTQNVLADESGFALELKDEAALAGLPEFLLASAKAAAQQRGLPEDCHAITLSPSLAEPFLTFSERRDLRETVWRGRVARGAHAGAHDNRPVAAEIMALRQEQAQMHGYPTYADYQLVDRMAGKPEAVSALLGKVWEPAKAKAEDDRIALTEMARRLGQPTPIAAWDWRYLAEKVRQARYDLDDAELKPYFALENMISAMFDCAGRLFGVSFIEQHGVVLHHPDARLWEVRSRDSALIGLFIGDNYARPSKRSGAWMHVFRNQSGHDGGTLPIVINNNNFAKASVEPALLSFDDVRTLFHEFGHGLHGLLSQVKYERLAGTQVLQDYVELPSQIFENWAEEETVLKRHARHYQTGEAMPSALLDKLKRARQFDQAWATIMYAGPALIDMALHSLPNGSAVDIAAFEAQQCELLGVPQDIGQRHYLSHFQHLFTGSDYAAGYYVYMWAEVLDADAYDAFTEAGDPFDQAIAGRLQRHIYSSGNKQDPALAFRAFRGRDPKVEPMLAKRGLIS</sequence>
<keyword evidence="4 7" id="KW-0378">Hydrolase</keyword>
<dbReference type="InterPro" id="IPR045090">
    <property type="entry name" value="Pept_M3A_M3B"/>
</dbReference>
<dbReference type="EMBL" id="JBHSMT010000012">
    <property type="protein sequence ID" value="MFC5473710.1"/>
    <property type="molecule type" value="Genomic_DNA"/>
</dbReference>
<evidence type="ECO:0000313" key="9">
    <source>
        <dbReference type="EMBL" id="MFC5473710.1"/>
    </source>
</evidence>
<dbReference type="RefSeq" id="WP_378996443.1">
    <property type="nucleotide sequence ID" value="NZ_JBHSMT010000012.1"/>
</dbReference>
<evidence type="ECO:0000256" key="4">
    <source>
        <dbReference type="ARBA" id="ARBA00022801"/>
    </source>
</evidence>
<evidence type="ECO:0000256" key="2">
    <source>
        <dbReference type="ARBA" id="ARBA00022670"/>
    </source>
</evidence>
<proteinExistence type="inferred from homology"/>
<evidence type="ECO:0000256" key="3">
    <source>
        <dbReference type="ARBA" id="ARBA00022723"/>
    </source>
</evidence>
<accession>A0ABW0M7V9</accession>
<keyword evidence="10" id="KW-1185">Reference proteome</keyword>
<keyword evidence="5 7" id="KW-0862">Zinc</keyword>
<comment type="similarity">
    <text evidence="1 7">Belongs to the peptidase M3 family.</text>
</comment>
<evidence type="ECO:0000256" key="6">
    <source>
        <dbReference type="ARBA" id="ARBA00023049"/>
    </source>
</evidence>
<dbReference type="Gene3D" id="3.40.390.10">
    <property type="entry name" value="Collagenase (Catalytic Domain)"/>
    <property type="match status" value="1"/>
</dbReference>
<keyword evidence="3 7" id="KW-0479">Metal-binding</keyword>
<dbReference type="PANTHER" id="PTHR43660">
    <property type="entry name" value="DIPEPTIDYL CARBOXYPEPTIDASE"/>
    <property type="match status" value="1"/>
</dbReference>
<keyword evidence="6 7" id="KW-0482">Metalloprotease</keyword>
<dbReference type="PANTHER" id="PTHR43660:SF1">
    <property type="entry name" value="DIPEPTIDYL CARBOXYPEPTIDASE"/>
    <property type="match status" value="1"/>
</dbReference>
<evidence type="ECO:0000313" key="10">
    <source>
        <dbReference type="Proteomes" id="UP001596045"/>
    </source>
</evidence>
<name>A0ABW0M7V9_9BURK</name>
<evidence type="ECO:0000256" key="7">
    <source>
        <dbReference type="RuleBase" id="RU003435"/>
    </source>
</evidence>
<comment type="cofactor">
    <cofactor evidence="7">
        <name>Zn(2+)</name>
        <dbReference type="ChEBI" id="CHEBI:29105"/>
    </cofactor>
    <text evidence="7">Binds 1 zinc ion.</text>
</comment>
<comment type="caution">
    <text evidence="9">The sequence shown here is derived from an EMBL/GenBank/DDBJ whole genome shotgun (WGS) entry which is preliminary data.</text>
</comment>
<dbReference type="Pfam" id="PF01432">
    <property type="entry name" value="Peptidase_M3"/>
    <property type="match status" value="1"/>
</dbReference>
<protein>
    <submittedName>
        <fullName evidence="9">M3 family metallopeptidase</fullName>
    </submittedName>
</protein>
<dbReference type="Gene3D" id="1.10.1370.10">
    <property type="entry name" value="Neurolysin, domain 3"/>
    <property type="match status" value="1"/>
</dbReference>
<reference evidence="10" key="1">
    <citation type="journal article" date="2019" name="Int. J. Syst. Evol. Microbiol.">
        <title>The Global Catalogue of Microorganisms (GCM) 10K type strain sequencing project: providing services to taxonomists for standard genome sequencing and annotation.</title>
        <authorList>
            <consortium name="The Broad Institute Genomics Platform"/>
            <consortium name="The Broad Institute Genome Sequencing Center for Infectious Disease"/>
            <person name="Wu L."/>
            <person name="Ma J."/>
        </authorList>
    </citation>
    <scope>NUCLEOTIDE SEQUENCE [LARGE SCALE GENOMIC DNA]</scope>
    <source>
        <strain evidence="10">JCM 17066</strain>
    </source>
</reference>
<dbReference type="SUPFAM" id="SSF55486">
    <property type="entry name" value="Metalloproteases ('zincins'), catalytic domain"/>
    <property type="match status" value="1"/>
</dbReference>
<feature type="domain" description="Peptidase M3A/M3B catalytic" evidence="8">
    <location>
        <begin position="234"/>
        <end position="681"/>
    </location>
</feature>
<organism evidence="9 10">
    <name type="scientific">Paraherbaspirillum soli</name>
    <dbReference type="NCBI Taxonomy" id="631222"/>
    <lineage>
        <taxon>Bacteria</taxon>
        <taxon>Pseudomonadati</taxon>
        <taxon>Pseudomonadota</taxon>
        <taxon>Betaproteobacteria</taxon>
        <taxon>Burkholderiales</taxon>
        <taxon>Oxalobacteraceae</taxon>
        <taxon>Paraherbaspirillum</taxon>
    </lineage>
</organism>